<dbReference type="PANTHER" id="PTHR35788">
    <property type="entry name" value="EXPORTED PROTEIN-RELATED"/>
    <property type="match status" value="1"/>
</dbReference>
<evidence type="ECO:0000313" key="3">
    <source>
        <dbReference type="EMBL" id="AEG43719.1"/>
    </source>
</evidence>
<dbReference type="PANTHER" id="PTHR35788:SF1">
    <property type="entry name" value="EXPORTED PROTEIN"/>
    <property type="match status" value="1"/>
</dbReference>
<sequence>MGHPTEREPAPDQTTPEPGSTHPDPAADAPYEPQVRAYELRRLGTVSAPRTGPPQGDPTQVLPVVSVPGPGAPASPASAASAPPAPPAGGGSPIAGLEGDGAPSRLPKVAAWTGLGLVVGAGLYVGAQWLVSDKVPQDTTVAGVEIGGMTAPDAVAALERGLGPRAAEPITLTAGDASSTVDPADAGLAFDAQGTVADLTGFSLSPARLWDHLVGAEEVPPAVEVSRGTLDATLEGVAESLRAEPVDGTVTFADGEPVATPSEDGTEVVVEEAADAVTSSWLVRPGPVELPTRPVPPQVDQGATDAALAQAEKIVSAPVRVSVGGQNPELPERVLAEATSFVPADGALEPQFDGDLLTTAIVDRTNDLLSEPDDAHFEFSGGKPVIVGGEPGTTLDPEEVSQAVGAAALGDERATEVATVQKDPETTRQALEELGVKEVVASFSTPLTSEPIRTKNLVRGAQLVTGTLVEPGETFSLLEALSPITLENGYFAAGVVSNGVHTEGVGGGLSQMATTVYNAGYFAGFDDVEHRPHSYWFSRYPAGREATIYVGALDVKFRNDTPYGALMQSWVSGGQVHVAIWSTKYYEVRTSDSGKRDVVPTTTVHRSEPDCEPYPAGNDGFSITNYRKVYRDGELVKDESYSWTYKPDNGIVCDAPESQG</sequence>
<dbReference type="KEGG" id="iva:Isova_0935"/>
<dbReference type="Pfam" id="PF04294">
    <property type="entry name" value="VanW"/>
    <property type="match status" value="1"/>
</dbReference>
<feature type="compositionally biased region" description="Basic and acidic residues" evidence="1">
    <location>
        <begin position="1"/>
        <end position="10"/>
    </location>
</feature>
<dbReference type="Pfam" id="PF12229">
    <property type="entry name" value="PG_binding_4"/>
    <property type="match status" value="2"/>
</dbReference>
<dbReference type="AlphaFoldDB" id="F6FPT0"/>
<organism evidence="4">
    <name type="scientific">Isoptericola variabilis (strain 225)</name>
    <dbReference type="NCBI Taxonomy" id="743718"/>
    <lineage>
        <taxon>Bacteria</taxon>
        <taxon>Bacillati</taxon>
        <taxon>Actinomycetota</taxon>
        <taxon>Actinomycetes</taxon>
        <taxon>Micrococcales</taxon>
        <taxon>Promicromonosporaceae</taxon>
        <taxon>Isoptericola</taxon>
    </lineage>
</organism>
<dbReference type="InterPro" id="IPR022029">
    <property type="entry name" value="YoaR-like_PG-bd"/>
</dbReference>
<gene>
    <name evidence="3" type="ordered locus">Isova_0935</name>
</gene>
<dbReference type="HOGENOM" id="CLU_011572_0_1_11"/>
<dbReference type="Proteomes" id="UP000009236">
    <property type="component" value="Chromosome"/>
</dbReference>
<feature type="domain" description="YoaR-like putative peptidoglycan binding" evidence="2">
    <location>
        <begin position="343"/>
        <end position="411"/>
    </location>
</feature>
<dbReference type="eggNOG" id="COG2720">
    <property type="taxonomic scope" value="Bacteria"/>
</dbReference>
<dbReference type="STRING" id="743718.Isova_0935"/>
<proteinExistence type="predicted"/>
<dbReference type="InterPro" id="IPR007391">
    <property type="entry name" value="Vancomycin_resist_VanW"/>
</dbReference>
<feature type="domain" description="YoaR-like putative peptidoglycan binding" evidence="2">
    <location>
        <begin position="214"/>
        <end position="277"/>
    </location>
</feature>
<dbReference type="RefSeq" id="WP_013838111.1">
    <property type="nucleotide sequence ID" value="NC_015588.1"/>
</dbReference>
<accession>F6FPT0</accession>
<protein>
    <submittedName>
        <fullName evidence="3">VanW family protein</fullName>
    </submittedName>
</protein>
<keyword evidence="4" id="KW-1185">Reference proteome</keyword>
<dbReference type="EMBL" id="CP002810">
    <property type="protein sequence ID" value="AEG43719.1"/>
    <property type="molecule type" value="Genomic_DNA"/>
</dbReference>
<evidence type="ECO:0000256" key="1">
    <source>
        <dbReference type="SAM" id="MobiDB-lite"/>
    </source>
</evidence>
<name>F6FPT0_ISOV2</name>
<feature type="region of interest" description="Disordered" evidence="1">
    <location>
        <begin position="1"/>
        <end position="99"/>
    </location>
</feature>
<evidence type="ECO:0000313" key="4">
    <source>
        <dbReference type="Proteomes" id="UP000009236"/>
    </source>
</evidence>
<evidence type="ECO:0000259" key="2">
    <source>
        <dbReference type="Pfam" id="PF12229"/>
    </source>
</evidence>
<feature type="compositionally biased region" description="Low complexity" evidence="1">
    <location>
        <begin position="63"/>
        <end position="82"/>
    </location>
</feature>
<dbReference type="InterPro" id="IPR052913">
    <property type="entry name" value="Glycopeptide_resist_protein"/>
</dbReference>
<reference evidence="3 4" key="1">
    <citation type="submission" date="2011-05" db="EMBL/GenBank/DDBJ databases">
        <title>Complete sequence of Isoptericola variabilis 225.</title>
        <authorList>
            <consortium name="US DOE Joint Genome Institute"/>
            <person name="Lucas S."/>
            <person name="Han J."/>
            <person name="Lapidus A."/>
            <person name="Cheng J.-F."/>
            <person name="Goodwin L."/>
            <person name="Pitluck S."/>
            <person name="Peters L."/>
            <person name="Mikhailova N."/>
            <person name="Zeytun A."/>
            <person name="Han C."/>
            <person name="Tapia R."/>
            <person name="Land M."/>
            <person name="Hauser L."/>
            <person name="Kyrpides N."/>
            <person name="Ivanova N."/>
            <person name="Pagani I."/>
            <person name="Siebers A."/>
            <person name="Allgaier M."/>
            <person name="Thelen M."/>
            <person name="Hugenholtz P."/>
            <person name="Gladden J."/>
            <person name="Woyke T."/>
        </authorList>
    </citation>
    <scope>NUCLEOTIDE SEQUENCE [LARGE SCALE GENOMIC DNA]</scope>
    <source>
        <strain evidence="4">225</strain>
    </source>
</reference>